<evidence type="ECO:0000256" key="1">
    <source>
        <dbReference type="SAM" id="Phobius"/>
    </source>
</evidence>
<feature type="transmembrane region" description="Helical" evidence="1">
    <location>
        <begin position="163"/>
        <end position="184"/>
    </location>
</feature>
<accession>A0ABT3NCG9</accession>
<feature type="transmembrane region" description="Helical" evidence="1">
    <location>
        <begin position="35"/>
        <end position="54"/>
    </location>
</feature>
<keyword evidence="1" id="KW-1133">Transmembrane helix</keyword>
<comment type="caution">
    <text evidence="2">The sequence shown here is derived from an EMBL/GenBank/DDBJ whole genome shotgun (WGS) entry which is preliminary data.</text>
</comment>
<dbReference type="RefSeq" id="WP_265426082.1">
    <property type="nucleotide sequence ID" value="NZ_JAPFPW010000023.1"/>
</dbReference>
<keyword evidence="1" id="KW-0812">Transmembrane</keyword>
<dbReference type="EMBL" id="JAPFPW010000023">
    <property type="protein sequence ID" value="MCW7755159.1"/>
    <property type="molecule type" value="Genomic_DNA"/>
</dbReference>
<sequence length="242" mass="27290">MEERCAKTYHGRKEDFSGMAGLFSGAEIKSFFQKYLFVVILVEVGIFVACWMYQLGLVGEGRFGHLTRPFPWKIYFLTAFLAPVTMTFLLGLVVGAFNLFLYGESRESYSIKERRGPQWLRSLLQIPFLLMLLLLVVAAGLIYRMGDFLYFLDHAGSAVVDVFRVVVVAVALCGTLAGVFWMILGYQLKKKALEYHYKAEVLRCLPLAEARKGIPPALLSQIFSDPSIVAPPATERKRKESP</sequence>
<feature type="transmembrane region" description="Helical" evidence="1">
    <location>
        <begin position="123"/>
        <end position="143"/>
    </location>
</feature>
<reference evidence="2 3" key="1">
    <citation type="submission" date="2022-11" db="EMBL/GenBank/DDBJ databases">
        <title>Desulfobotulus tamanensis H1 sp. nov. - anaerobic, alkaliphilic, sulphate reducing bacterium isolated from terrestrial mud volcano.</title>
        <authorList>
            <person name="Frolova A."/>
            <person name="Merkel A.Y."/>
            <person name="Slobodkin A.I."/>
        </authorList>
    </citation>
    <scope>NUCLEOTIDE SEQUENCE [LARGE SCALE GENOMIC DNA]</scope>
    <source>
        <strain evidence="2 3">H1</strain>
    </source>
</reference>
<feature type="transmembrane region" description="Helical" evidence="1">
    <location>
        <begin position="74"/>
        <end position="102"/>
    </location>
</feature>
<evidence type="ECO:0000313" key="3">
    <source>
        <dbReference type="Proteomes" id="UP001209681"/>
    </source>
</evidence>
<keyword evidence="1" id="KW-0472">Membrane</keyword>
<name>A0ABT3NCG9_9BACT</name>
<protein>
    <submittedName>
        <fullName evidence="2">Uncharacterized protein</fullName>
    </submittedName>
</protein>
<keyword evidence="3" id="KW-1185">Reference proteome</keyword>
<dbReference type="Proteomes" id="UP001209681">
    <property type="component" value="Unassembled WGS sequence"/>
</dbReference>
<proteinExistence type="predicted"/>
<evidence type="ECO:0000313" key="2">
    <source>
        <dbReference type="EMBL" id="MCW7755159.1"/>
    </source>
</evidence>
<gene>
    <name evidence="2" type="ORF">OOT00_14315</name>
</gene>
<organism evidence="2 3">
    <name type="scientific">Desulfobotulus pelophilus</name>
    <dbReference type="NCBI Taxonomy" id="2823377"/>
    <lineage>
        <taxon>Bacteria</taxon>
        <taxon>Pseudomonadati</taxon>
        <taxon>Thermodesulfobacteriota</taxon>
        <taxon>Desulfobacteria</taxon>
        <taxon>Desulfobacterales</taxon>
        <taxon>Desulfobacteraceae</taxon>
        <taxon>Desulfobotulus</taxon>
    </lineage>
</organism>